<reference evidence="2" key="1">
    <citation type="submission" date="2020-08" db="EMBL/GenBank/DDBJ databases">
        <title>Food and environmental bacterial isolates.</title>
        <authorList>
            <person name="Richter L."/>
            <person name="Du Plessis E.M."/>
            <person name="Duvenage S."/>
            <person name="Allam M."/>
            <person name="Korsten L."/>
        </authorList>
    </citation>
    <scope>NUCLEOTIDE SEQUENCE</scope>
    <source>
        <strain evidence="2">UPMP2127</strain>
    </source>
</reference>
<dbReference type="RefSeq" id="WP_179253319.1">
    <property type="nucleotide sequence ID" value="NZ_JACBIV010000019.1"/>
</dbReference>
<dbReference type="AlphaFoldDB" id="A0AAW3WUI3"/>
<feature type="chain" id="PRO_5043643900" description="Fimbrial protein" evidence="1">
    <location>
        <begin position="21"/>
        <end position="408"/>
    </location>
</feature>
<organism evidence="2 3">
    <name type="scientific">Serratia fonticola</name>
    <dbReference type="NCBI Taxonomy" id="47917"/>
    <lineage>
        <taxon>Bacteria</taxon>
        <taxon>Pseudomonadati</taxon>
        <taxon>Pseudomonadota</taxon>
        <taxon>Gammaproteobacteria</taxon>
        <taxon>Enterobacterales</taxon>
        <taxon>Yersiniaceae</taxon>
        <taxon>Serratia</taxon>
    </lineage>
</organism>
<accession>A0AAW3WUI3</accession>
<protein>
    <recommendedName>
        <fullName evidence="4">Fimbrial protein</fullName>
    </recommendedName>
</protein>
<comment type="caution">
    <text evidence="2">The sequence shown here is derived from an EMBL/GenBank/DDBJ whole genome shotgun (WGS) entry which is preliminary data.</text>
</comment>
<feature type="signal peptide" evidence="1">
    <location>
        <begin position="1"/>
        <end position="20"/>
    </location>
</feature>
<proteinExistence type="predicted"/>
<evidence type="ECO:0000313" key="3">
    <source>
        <dbReference type="Proteomes" id="UP000659084"/>
    </source>
</evidence>
<evidence type="ECO:0000256" key="1">
    <source>
        <dbReference type="SAM" id="SignalP"/>
    </source>
</evidence>
<dbReference type="Proteomes" id="UP000659084">
    <property type="component" value="Unassembled WGS sequence"/>
</dbReference>
<evidence type="ECO:0008006" key="4">
    <source>
        <dbReference type="Google" id="ProtNLM"/>
    </source>
</evidence>
<keyword evidence="1" id="KW-0732">Signal</keyword>
<dbReference type="EMBL" id="JACNYO010000021">
    <property type="protein sequence ID" value="MBC3214136.1"/>
    <property type="molecule type" value="Genomic_DNA"/>
</dbReference>
<name>A0AAW3WUI3_SERFO</name>
<evidence type="ECO:0000313" key="2">
    <source>
        <dbReference type="EMBL" id="MBC3214136.1"/>
    </source>
</evidence>
<gene>
    <name evidence="2" type="ORF">H8J20_18495</name>
</gene>
<sequence length="408" mass="44676">MIKFILSFCIGLFSVNTAWAESVIACDWTPSPSLIPAVSLGSLIKGRIQRGTEDINCYQDEEGIKHCDKKDIWKIPNGIYSTSQTARVICINFGDKAEMITYKFSKASDLDIPIPANSNVWKNLTLTISGAGSQRTFSNIENMEHDKQFTWNDTTLAPCQKTCWDLELATPRYTKSLTFNFRVQPKIFKTDYNVNPFYDLQDSVGALWIISGSDTDMAWSTTSTPYLIICGLNGNDGSTSCGTNSSIGSGGGGGSMRPPIKQCTLTVVTPDVVAFQPISSDDLSRGRVRSEDFTMTVIKGPDQSTTCMGSAYNLPGEIKTQGGYPISSTFWGISHSSGAPQGIGLKLFDLGKGAYLKFNQKYSSFISDISSISESKRMRAEISATTKDLKKIKDGEYSQVLTFEVAMP</sequence>